<evidence type="ECO:0000256" key="6">
    <source>
        <dbReference type="ARBA" id="ARBA00022960"/>
    </source>
</evidence>
<dbReference type="OrthoDB" id="9801978at2"/>
<feature type="domain" description="Mur ligase C-terminal" evidence="13">
    <location>
        <begin position="322"/>
        <end position="445"/>
    </location>
</feature>
<dbReference type="EC" id="6.3.2.10" evidence="10 11"/>
<evidence type="ECO:0000256" key="5">
    <source>
        <dbReference type="ARBA" id="ARBA00022840"/>
    </source>
</evidence>
<evidence type="ECO:0000256" key="1">
    <source>
        <dbReference type="ARBA" id="ARBA00022490"/>
    </source>
</evidence>
<dbReference type="HAMAP" id="MF_02019">
    <property type="entry name" value="MurF"/>
    <property type="match status" value="1"/>
</dbReference>
<dbReference type="Proteomes" id="UP000194450">
    <property type="component" value="Unassembled WGS sequence"/>
</dbReference>
<dbReference type="SUPFAM" id="SSF63418">
    <property type="entry name" value="MurE/MurF N-terminal domain"/>
    <property type="match status" value="1"/>
</dbReference>
<comment type="similarity">
    <text evidence="10">Belongs to the MurCDEF family. MurF subfamily.</text>
</comment>
<dbReference type="Gene3D" id="3.90.190.20">
    <property type="entry name" value="Mur ligase, C-terminal domain"/>
    <property type="match status" value="1"/>
</dbReference>
<feature type="domain" description="Mur ligase N-terminal catalytic" evidence="12">
    <location>
        <begin position="24"/>
        <end position="82"/>
    </location>
</feature>
<evidence type="ECO:0000256" key="8">
    <source>
        <dbReference type="ARBA" id="ARBA00023306"/>
    </source>
</evidence>
<comment type="function">
    <text evidence="10 11">Involved in cell wall formation. Catalyzes the final step in the synthesis of UDP-N-acetylmuramoyl-pentapeptide, the precursor of murein.</text>
</comment>
<dbReference type="InterPro" id="IPR051046">
    <property type="entry name" value="MurCDEF_CellWall_CoF430Synth"/>
</dbReference>
<dbReference type="InterPro" id="IPR013221">
    <property type="entry name" value="Mur_ligase_cen"/>
</dbReference>
<evidence type="ECO:0000256" key="10">
    <source>
        <dbReference type="HAMAP-Rule" id="MF_02019"/>
    </source>
</evidence>
<keyword evidence="16" id="KW-1185">Reference proteome</keyword>
<dbReference type="EMBL" id="FXWH01000001">
    <property type="protein sequence ID" value="SMQ60732.1"/>
    <property type="molecule type" value="Genomic_DNA"/>
</dbReference>
<proteinExistence type="inferred from homology"/>
<dbReference type="InterPro" id="IPR004101">
    <property type="entry name" value="Mur_ligase_C"/>
</dbReference>
<dbReference type="NCBIfam" id="TIGR01143">
    <property type="entry name" value="murF"/>
    <property type="match status" value="1"/>
</dbReference>
<dbReference type="GO" id="GO:0071555">
    <property type="term" value="P:cell wall organization"/>
    <property type="evidence" value="ECO:0007669"/>
    <property type="project" value="UniProtKB-KW"/>
</dbReference>
<dbReference type="InterPro" id="IPR035911">
    <property type="entry name" value="MurE/MurF_N"/>
</dbReference>
<dbReference type="AlphaFoldDB" id="A0A1Y6EJH6"/>
<dbReference type="Pfam" id="PF01225">
    <property type="entry name" value="Mur_ligase"/>
    <property type="match status" value="1"/>
</dbReference>
<dbReference type="GO" id="GO:0005737">
    <property type="term" value="C:cytoplasm"/>
    <property type="evidence" value="ECO:0007669"/>
    <property type="project" value="UniProtKB-SubCell"/>
</dbReference>
<comment type="subcellular location">
    <subcellularLocation>
        <location evidence="10 11">Cytoplasm</location>
    </subcellularLocation>
</comment>
<reference evidence="16" key="1">
    <citation type="submission" date="2017-04" db="EMBL/GenBank/DDBJ databases">
        <authorList>
            <person name="Varghese N."/>
            <person name="Submissions S."/>
        </authorList>
    </citation>
    <scope>NUCLEOTIDE SEQUENCE [LARGE SCALE GENOMIC DNA]</scope>
</reference>
<dbReference type="Pfam" id="PF02875">
    <property type="entry name" value="Mur_ligase_C"/>
    <property type="match status" value="1"/>
</dbReference>
<keyword evidence="4 10" id="KW-0547">Nucleotide-binding</keyword>
<evidence type="ECO:0000256" key="11">
    <source>
        <dbReference type="RuleBase" id="RU004136"/>
    </source>
</evidence>
<evidence type="ECO:0000259" key="12">
    <source>
        <dbReference type="Pfam" id="PF01225"/>
    </source>
</evidence>
<keyword evidence="8 10" id="KW-0131">Cell cycle</keyword>
<dbReference type="Gene3D" id="3.40.1390.10">
    <property type="entry name" value="MurE/MurF, N-terminal domain"/>
    <property type="match status" value="1"/>
</dbReference>
<keyword evidence="2 10" id="KW-0436">Ligase</keyword>
<keyword evidence="7 10" id="KW-0573">Peptidoglycan synthesis</keyword>
<dbReference type="InterPro" id="IPR036565">
    <property type="entry name" value="Mur-like_cat_sf"/>
</dbReference>
<evidence type="ECO:0000313" key="16">
    <source>
        <dbReference type="Proteomes" id="UP000194450"/>
    </source>
</evidence>
<evidence type="ECO:0000313" key="15">
    <source>
        <dbReference type="EMBL" id="SMQ60732.1"/>
    </source>
</evidence>
<dbReference type="InterPro" id="IPR000713">
    <property type="entry name" value="Mur_ligase_N"/>
</dbReference>
<evidence type="ECO:0000259" key="13">
    <source>
        <dbReference type="Pfam" id="PF02875"/>
    </source>
</evidence>
<evidence type="ECO:0000256" key="7">
    <source>
        <dbReference type="ARBA" id="ARBA00022984"/>
    </source>
</evidence>
<keyword evidence="6 10" id="KW-0133">Cell shape</keyword>
<dbReference type="PANTHER" id="PTHR43024:SF1">
    <property type="entry name" value="UDP-N-ACETYLMURAMOYL-TRIPEPTIDE--D-ALANYL-D-ALANINE LIGASE"/>
    <property type="match status" value="1"/>
</dbReference>
<evidence type="ECO:0000256" key="4">
    <source>
        <dbReference type="ARBA" id="ARBA00022741"/>
    </source>
</evidence>
<keyword evidence="5 10" id="KW-0067">ATP-binding</keyword>
<feature type="binding site" evidence="10">
    <location>
        <begin position="107"/>
        <end position="113"/>
    </location>
    <ligand>
        <name>ATP</name>
        <dbReference type="ChEBI" id="CHEBI:30616"/>
    </ligand>
</feature>
<feature type="domain" description="Mur ligase central" evidence="14">
    <location>
        <begin position="105"/>
        <end position="300"/>
    </location>
</feature>
<gene>
    <name evidence="10" type="primary">murF</name>
    <name evidence="15" type="ORF">SAMN06297229_0460</name>
</gene>
<comment type="pathway">
    <text evidence="10 11">Cell wall biogenesis; peptidoglycan biosynthesis.</text>
</comment>
<dbReference type="Gene3D" id="3.40.1190.10">
    <property type="entry name" value="Mur-like, catalytic domain"/>
    <property type="match status" value="1"/>
</dbReference>
<dbReference type="InterPro" id="IPR036615">
    <property type="entry name" value="Mur_ligase_C_dom_sf"/>
</dbReference>
<comment type="catalytic activity">
    <reaction evidence="10 11">
        <text>D-alanyl-D-alanine + UDP-N-acetyl-alpha-D-muramoyl-L-alanyl-gamma-D-glutamyl-meso-2,6-diaminopimelate + ATP = UDP-N-acetyl-alpha-D-muramoyl-L-alanyl-gamma-D-glutamyl-meso-2,6-diaminopimeloyl-D-alanyl-D-alanine + ADP + phosphate + H(+)</text>
        <dbReference type="Rhea" id="RHEA:28374"/>
        <dbReference type="ChEBI" id="CHEBI:15378"/>
        <dbReference type="ChEBI" id="CHEBI:30616"/>
        <dbReference type="ChEBI" id="CHEBI:43474"/>
        <dbReference type="ChEBI" id="CHEBI:57822"/>
        <dbReference type="ChEBI" id="CHEBI:61386"/>
        <dbReference type="ChEBI" id="CHEBI:83905"/>
        <dbReference type="ChEBI" id="CHEBI:456216"/>
        <dbReference type="EC" id="6.3.2.10"/>
    </reaction>
</comment>
<sequence>MIRVDLAWIAAAVEGQLVGENLTIEAVSTDTRNLPAGSLFIALQGPNFNAHEFVPQAIAKGAAAAIVEQQQECDCPQIIVKDTRYALGLLGAAVKQQVAPKTIAITGSSGKTTVKEMMAAILGRRGKVLATAGNFNNDIGVPLTLLRLTQEHDYAVLELGANHRGEIAYTSGLVKPNVAIINNVSPAHVEGFGDVHGIAKAKSEIFRGLQEGGLAITPQDSEFAGCWQRVLADVRHQTFGSGDAAVVQAHNIVLDNAGCATFEISLPSKAGSSDRQNAKIHVPIPGQHNVHNALVAAAACLELGCTLADVAAGLQHLEAVPGRLQSHDIATDVRLIDDTYNANVGSTKAALDLLASYSGYRIMVLGDMGELGEDARAYHEEIGAYGIKVGIDNLFTLGVLSQSASDVFNGHGGRHFGSLDLLVSHILNLIESERRPVTILVKGSRSAHMERVVLALRQRADEIGESEGQQAC</sequence>
<dbReference type="GO" id="GO:0005524">
    <property type="term" value="F:ATP binding"/>
    <property type="evidence" value="ECO:0007669"/>
    <property type="project" value="UniProtKB-UniRule"/>
</dbReference>
<evidence type="ECO:0000259" key="14">
    <source>
        <dbReference type="Pfam" id="PF08245"/>
    </source>
</evidence>
<dbReference type="GO" id="GO:0009252">
    <property type="term" value="P:peptidoglycan biosynthetic process"/>
    <property type="evidence" value="ECO:0007669"/>
    <property type="project" value="UniProtKB-UniRule"/>
</dbReference>
<evidence type="ECO:0000256" key="2">
    <source>
        <dbReference type="ARBA" id="ARBA00022598"/>
    </source>
</evidence>
<evidence type="ECO:0000256" key="3">
    <source>
        <dbReference type="ARBA" id="ARBA00022618"/>
    </source>
</evidence>
<dbReference type="GO" id="GO:0008766">
    <property type="term" value="F:UDP-N-acetylmuramoylalanyl-D-glutamyl-2,6-diaminopimelate-D-alanyl-D-alanine ligase activity"/>
    <property type="evidence" value="ECO:0007669"/>
    <property type="project" value="RHEA"/>
</dbReference>
<dbReference type="SUPFAM" id="SSF53244">
    <property type="entry name" value="MurD-like peptide ligases, peptide-binding domain"/>
    <property type="match status" value="1"/>
</dbReference>
<keyword evidence="3 10" id="KW-0132">Cell division</keyword>
<keyword evidence="9 10" id="KW-0961">Cell wall biogenesis/degradation</keyword>
<protein>
    <recommendedName>
        <fullName evidence="10 11">UDP-N-acetylmuramoyl-tripeptide--D-alanyl-D-alanine ligase</fullName>
        <ecNumber evidence="10 11">6.3.2.10</ecNumber>
    </recommendedName>
    <alternativeName>
        <fullName evidence="10">D-alanyl-D-alanine-adding enzyme</fullName>
    </alternativeName>
</protein>
<dbReference type="Pfam" id="PF08245">
    <property type="entry name" value="Mur_ligase_M"/>
    <property type="match status" value="1"/>
</dbReference>
<dbReference type="GO" id="GO:0047480">
    <property type="term" value="F:UDP-N-acetylmuramoyl-tripeptide-D-alanyl-D-alanine ligase activity"/>
    <property type="evidence" value="ECO:0007669"/>
    <property type="project" value="UniProtKB-UniRule"/>
</dbReference>
<name>A0A1Y6EJH6_9GAMM</name>
<dbReference type="PANTHER" id="PTHR43024">
    <property type="entry name" value="UDP-N-ACETYLMURAMOYL-TRIPEPTIDE--D-ALANYL-D-ALANINE LIGASE"/>
    <property type="match status" value="1"/>
</dbReference>
<dbReference type="GO" id="GO:0051301">
    <property type="term" value="P:cell division"/>
    <property type="evidence" value="ECO:0007669"/>
    <property type="project" value="UniProtKB-KW"/>
</dbReference>
<keyword evidence="1 10" id="KW-0963">Cytoplasm</keyword>
<dbReference type="GO" id="GO:0008360">
    <property type="term" value="P:regulation of cell shape"/>
    <property type="evidence" value="ECO:0007669"/>
    <property type="project" value="UniProtKB-KW"/>
</dbReference>
<organism evidence="15 16">
    <name type="scientific">Pseudidiomarina planktonica</name>
    <dbReference type="NCBI Taxonomy" id="1323738"/>
    <lineage>
        <taxon>Bacteria</taxon>
        <taxon>Pseudomonadati</taxon>
        <taxon>Pseudomonadota</taxon>
        <taxon>Gammaproteobacteria</taxon>
        <taxon>Alteromonadales</taxon>
        <taxon>Idiomarinaceae</taxon>
        <taxon>Pseudidiomarina</taxon>
    </lineage>
</organism>
<evidence type="ECO:0000256" key="9">
    <source>
        <dbReference type="ARBA" id="ARBA00023316"/>
    </source>
</evidence>
<dbReference type="UniPathway" id="UPA00219"/>
<dbReference type="SUPFAM" id="SSF53623">
    <property type="entry name" value="MurD-like peptide ligases, catalytic domain"/>
    <property type="match status" value="1"/>
</dbReference>
<dbReference type="RefSeq" id="WP_086433637.1">
    <property type="nucleotide sequence ID" value="NZ_FXWH01000001.1"/>
</dbReference>
<accession>A0A1Y6EJH6</accession>
<dbReference type="InterPro" id="IPR005863">
    <property type="entry name" value="UDP-N-AcMur_synth"/>
</dbReference>